<organism evidence="1">
    <name type="scientific">Wolbachia endosymbiont of Aleurodicus dispersus</name>
    <dbReference type="NCBI Taxonomy" id="1288877"/>
    <lineage>
        <taxon>Bacteria</taxon>
        <taxon>Pseudomonadati</taxon>
        <taxon>Pseudomonadota</taxon>
        <taxon>Alphaproteobacteria</taxon>
        <taxon>Rickettsiales</taxon>
        <taxon>Anaplasmataceae</taxon>
        <taxon>Wolbachieae</taxon>
        <taxon>Wolbachia</taxon>
    </lineage>
</organism>
<gene>
    <name evidence="1" type="ORF">WBAD_0794</name>
</gene>
<dbReference type="AlphaFoldDB" id="A0A3B0J817"/>
<protein>
    <submittedName>
        <fullName evidence="1">Uncharacterized protein</fullName>
    </submittedName>
</protein>
<dbReference type="EMBL" id="OUNE01000136">
    <property type="protein sequence ID" value="SPP33243.1"/>
    <property type="molecule type" value="Genomic_DNA"/>
</dbReference>
<proteinExistence type="predicted"/>
<name>A0A3B0J817_9RICK</name>
<evidence type="ECO:0000313" key="1">
    <source>
        <dbReference type="EMBL" id="SPP33243.1"/>
    </source>
</evidence>
<sequence length="138" mass="15858">MNKLPSNAKISKSQVTQWEVIKNCEYSDNCLSKVVTLYVIKMAELSGIYTSNEPEINTILTRISITSENAFLNKVVDIEIMKGIFPYKFNSKKKNNISRLEDLYNYLCSTVIDSLPKEMLESLTREYRDAVNLFKAIT</sequence>
<accession>A0A3B0J817</accession>
<reference evidence="1" key="1">
    <citation type="submission" date="2018-04" db="EMBL/GenBank/DDBJ databases">
        <authorList>
            <person name="Go L.Y."/>
            <person name="Mitchell J.A."/>
        </authorList>
    </citation>
    <scope>NUCLEOTIDE SEQUENCE</scope>
    <source>
        <strain evidence="1">WBAD</strain>
    </source>
</reference>